<dbReference type="Proteomes" id="UP000822688">
    <property type="component" value="Chromosome 10"/>
</dbReference>
<proteinExistence type="predicted"/>
<protein>
    <submittedName>
        <fullName evidence="3">Uncharacterized protein</fullName>
    </submittedName>
</protein>
<dbReference type="EMBL" id="CM026431">
    <property type="protein sequence ID" value="KAG0559209.1"/>
    <property type="molecule type" value="Genomic_DNA"/>
</dbReference>
<comment type="caution">
    <text evidence="3">The sequence shown here is derived from an EMBL/GenBank/DDBJ whole genome shotgun (WGS) entry which is preliminary data.</text>
</comment>
<feature type="compositionally biased region" description="Basic and acidic residues" evidence="1">
    <location>
        <begin position="79"/>
        <end position="92"/>
    </location>
</feature>
<feature type="region of interest" description="Disordered" evidence="1">
    <location>
        <begin position="1"/>
        <end position="24"/>
    </location>
</feature>
<evidence type="ECO:0000313" key="2">
    <source>
        <dbReference type="EMBL" id="KAG0559207.1"/>
    </source>
</evidence>
<name>A0A8T0GLZ8_CERPU</name>
<dbReference type="EMBL" id="CM026431">
    <property type="protein sequence ID" value="KAG0559207.1"/>
    <property type="molecule type" value="Genomic_DNA"/>
</dbReference>
<sequence>MKGGGQGLQIRWKSRSELSQVSSSGGNIWGTKLCRTLSAQAGTLRDTVLTSATSHRPEDPTSTNHRIGTTFMRSILSVHTERHDLEQKRVTREQGGSRGRSGAPAPALNLPTSERCARP</sequence>
<feature type="region of interest" description="Disordered" evidence="1">
    <location>
        <begin position="78"/>
        <end position="119"/>
    </location>
</feature>
<evidence type="ECO:0000313" key="3">
    <source>
        <dbReference type="EMBL" id="KAG0559209.1"/>
    </source>
</evidence>
<gene>
    <name evidence="2" type="ORF">KC19_10G087000</name>
    <name evidence="3" type="ORF">KC19_10G087300</name>
</gene>
<evidence type="ECO:0000256" key="1">
    <source>
        <dbReference type="SAM" id="MobiDB-lite"/>
    </source>
</evidence>
<reference evidence="3" key="1">
    <citation type="submission" date="2020-06" db="EMBL/GenBank/DDBJ databases">
        <title>WGS assembly of Ceratodon purpureus strain R40.</title>
        <authorList>
            <person name="Carey S.B."/>
            <person name="Jenkins J."/>
            <person name="Shu S."/>
            <person name="Lovell J.T."/>
            <person name="Sreedasyam A."/>
            <person name="Maumus F."/>
            <person name="Tiley G.P."/>
            <person name="Fernandez-Pozo N."/>
            <person name="Barry K."/>
            <person name="Chen C."/>
            <person name="Wang M."/>
            <person name="Lipzen A."/>
            <person name="Daum C."/>
            <person name="Saski C.A."/>
            <person name="Payton A.C."/>
            <person name="Mcbreen J.C."/>
            <person name="Conrad R.E."/>
            <person name="Kollar L.M."/>
            <person name="Olsson S."/>
            <person name="Huttunen S."/>
            <person name="Landis J.B."/>
            <person name="Wickett N.J."/>
            <person name="Johnson M.G."/>
            <person name="Rensing S.A."/>
            <person name="Grimwood J."/>
            <person name="Schmutz J."/>
            <person name="Mcdaniel S.F."/>
        </authorList>
    </citation>
    <scope>NUCLEOTIDE SEQUENCE</scope>
    <source>
        <strain evidence="3">R40</strain>
    </source>
</reference>
<dbReference type="AlphaFoldDB" id="A0A8T0GLZ8"/>
<accession>A0A8T0GLZ8</accession>
<evidence type="ECO:0000313" key="4">
    <source>
        <dbReference type="Proteomes" id="UP000822688"/>
    </source>
</evidence>
<organism evidence="3 4">
    <name type="scientific">Ceratodon purpureus</name>
    <name type="common">Fire moss</name>
    <name type="synonym">Dicranum purpureum</name>
    <dbReference type="NCBI Taxonomy" id="3225"/>
    <lineage>
        <taxon>Eukaryota</taxon>
        <taxon>Viridiplantae</taxon>
        <taxon>Streptophyta</taxon>
        <taxon>Embryophyta</taxon>
        <taxon>Bryophyta</taxon>
        <taxon>Bryophytina</taxon>
        <taxon>Bryopsida</taxon>
        <taxon>Dicranidae</taxon>
        <taxon>Pseudoditrichales</taxon>
        <taxon>Ditrichaceae</taxon>
        <taxon>Ceratodon</taxon>
    </lineage>
</organism>
<keyword evidence="4" id="KW-1185">Reference proteome</keyword>